<proteinExistence type="predicted"/>
<protein>
    <submittedName>
        <fullName evidence="1">Uncharacterized protein</fullName>
    </submittedName>
</protein>
<evidence type="ECO:0000313" key="2">
    <source>
        <dbReference type="Proteomes" id="UP000641137"/>
    </source>
</evidence>
<evidence type="ECO:0000313" key="1">
    <source>
        <dbReference type="EMBL" id="GHC79596.1"/>
    </source>
</evidence>
<dbReference type="EMBL" id="BMZO01000011">
    <property type="protein sequence ID" value="GHC79596.1"/>
    <property type="molecule type" value="Genomic_DNA"/>
</dbReference>
<name>A0A8J3DJU1_9HYPH</name>
<sequence>MNLSNIKALAEQLIRDVEGVEASNPTSFKRVDCQLGIHKGFGRLSRELGYRVERIEPEKEAA</sequence>
<gene>
    <name evidence="1" type="ORF">GCM10010136_32290</name>
</gene>
<dbReference type="RefSeq" id="WP_189492565.1">
    <property type="nucleotide sequence ID" value="NZ_BMZO01000011.1"/>
</dbReference>
<reference evidence="1" key="2">
    <citation type="submission" date="2020-09" db="EMBL/GenBank/DDBJ databases">
        <authorList>
            <person name="Sun Q."/>
            <person name="Kim S."/>
        </authorList>
    </citation>
    <scope>NUCLEOTIDE SEQUENCE</scope>
    <source>
        <strain evidence="1">KCTC 42097</strain>
    </source>
</reference>
<organism evidence="1 2">
    <name type="scientific">Limoniibacter endophyticus</name>
    <dbReference type="NCBI Taxonomy" id="1565040"/>
    <lineage>
        <taxon>Bacteria</taxon>
        <taxon>Pseudomonadati</taxon>
        <taxon>Pseudomonadota</taxon>
        <taxon>Alphaproteobacteria</taxon>
        <taxon>Hyphomicrobiales</taxon>
        <taxon>Bartonellaceae</taxon>
        <taxon>Limoniibacter</taxon>
    </lineage>
</organism>
<keyword evidence="2" id="KW-1185">Reference proteome</keyword>
<accession>A0A8J3DJU1</accession>
<dbReference type="Proteomes" id="UP000641137">
    <property type="component" value="Unassembled WGS sequence"/>
</dbReference>
<reference evidence="1" key="1">
    <citation type="journal article" date="2014" name="Int. J. Syst. Evol. Microbiol.">
        <title>Complete genome sequence of Corynebacterium casei LMG S-19264T (=DSM 44701T), isolated from a smear-ripened cheese.</title>
        <authorList>
            <consortium name="US DOE Joint Genome Institute (JGI-PGF)"/>
            <person name="Walter F."/>
            <person name="Albersmeier A."/>
            <person name="Kalinowski J."/>
            <person name="Ruckert C."/>
        </authorList>
    </citation>
    <scope>NUCLEOTIDE SEQUENCE</scope>
    <source>
        <strain evidence="1">KCTC 42097</strain>
    </source>
</reference>
<dbReference type="AlphaFoldDB" id="A0A8J3DJU1"/>
<comment type="caution">
    <text evidence="1">The sequence shown here is derived from an EMBL/GenBank/DDBJ whole genome shotgun (WGS) entry which is preliminary data.</text>
</comment>